<dbReference type="GO" id="GO:0016020">
    <property type="term" value="C:membrane"/>
    <property type="evidence" value="ECO:0007669"/>
    <property type="project" value="TreeGrafter"/>
</dbReference>
<dbReference type="InterPro" id="IPR027268">
    <property type="entry name" value="Peptidase_M4/M1_CTD_sf"/>
</dbReference>
<dbReference type="InterPro" id="IPR014782">
    <property type="entry name" value="Peptidase_M1_dom"/>
</dbReference>
<evidence type="ECO:0000256" key="3">
    <source>
        <dbReference type="ARBA" id="ARBA00010136"/>
    </source>
</evidence>
<dbReference type="GO" id="GO:0006508">
    <property type="term" value="P:proteolysis"/>
    <property type="evidence" value="ECO:0007669"/>
    <property type="project" value="UniProtKB-KW"/>
</dbReference>
<dbReference type="Gene3D" id="2.60.40.1730">
    <property type="entry name" value="tricorn interacting facor f3 domain"/>
    <property type="match status" value="1"/>
</dbReference>
<dbReference type="GO" id="GO:0005615">
    <property type="term" value="C:extracellular space"/>
    <property type="evidence" value="ECO:0007669"/>
    <property type="project" value="TreeGrafter"/>
</dbReference>
<keyword evidence="6 17" id="KW-0031">Aminopeptidase</keyword>
<evidence type="ECO:0000256" key="10">
    <source>
        <dbReference type="ARBA" id="ARBA00022833"/>
    </source>
</evidence>
<dbReference type="AlphaFoldDB" id="A0A852TQS4"/>
<reference evidence="17 18" key="1">
    <citation type="submission" date="2020-07" db="EMBL/GenBank/DDBJ databases">
        <title>Sequencing the genomes of 1000 actinobacteria strains.</title>
        <authorList>
            <person name="Klenk H.-P."/>
        </authorList>
    </citation>
    <scope>NUCLEOTIDE SEQUENCE [LARGE SCALE GENOMIC DNA]</scope>
    <source>
        <strain evidence="17 18">CXB654</strain>
    </source>
</reference>
<protein>
    <recommendedName>
        <fullName evidence="5">Aminopeptidase N</fullName>
        <ecNumber evidence="4">3.4.11.2</ecNumber>
    </recommendedName>
    <alternativeName>
        <fullName evidence="12">Alanine aminopeptidase</fullName>
    </alternativeName>
    <alternativeName>
        <fullName evidence="13">Lysyl aminopeptidase</fullName>
    </alternativeName>
</protein>
<dbReference type="NCBIfam" id="TIGR02412">
    <property type="entry name" value="pepN_strep_liv"/>
    <property type="match status" value="1"/>
</dbReference>
<keyword evidence="8" id="KW-0479">Metal-binding</keyword>
<keyword evidence="10" id="KW-0862">Zinc</keyword>
<dbReference type="FunFam" id="1.10.390.10:FF:000004">
    <property type="entry name" value="Aminopeptidase N"/>
    <property type="match status" value="1"/>
</dbReference>
<evidence type="ECO:0000256" key="5">
    <source>
        <dbReference type="ARBA" id="ARBA00015611"/>
    </source>
</evidence>
<evidence type="ECO:0000256" key="2">
    <source>
        <dbReference type="ARBA" id="ARBA00001947"/>
    </source>
</evidence>
<evidence type="ECO:0000256" key="8">
    <source>
        <dbReference type="ARBA" id="ARBA00022723"/>
    </source>
</evidence>
<comment type="caution">
    <text evidence="17">The sequence shown here is derived from an EMBL/GenBank/DDBJ whole genome shotgun (WGS) entry which is preliminary data.</text>
</comment>
<dbReference type="Proteomes" id="UP000589036">
    <property type="component" value="Unassembled WGS sequence"/>
</dbReference>
<name>A0A852TQS4_9ACTN</name>
<organism evidence="17 18">
    <name type="scientific">Spinactinospora alkalitolerans</name>
    <dbReference type="NCBI Taxonomy" id="687207"/>
    <lineage>
        <taxon>Bacteria</taxon>
        <taxon>Bacillati</taxon>
        <taxon>Actinomycetota</taxon>
        <taxon>Actinomycetes</taxon>
        <taxon>Streptosporangiales</taxon>
        <taxon>Nocardiopsidaceae</taxon>
        <taxon>Spinactinospora</taxon>
    </lineage>
</organism>
<evidence type="ECO:0000256" key="6">
    <source>
        <dbReference type="ARBA" id="ARBA00022438"/>
    </source>
</evidence>
<dbReference type="GO" id="GO:0008270">
    <property type="term" value="F:zinc ion binding"/>
    <property type="evidence" value="ECO:0007669"/>
    <property type="project" value="InterPro"/>
</dbReference>
<dbReference type="GO" id="GO:0043171">
    <property type="term" value="P:peptide catabolic process"/>
    <property type="evidence" value="ECO:0007669"/>
    <property type="project" value="TreeGrafter"/>
</dbReference>
<evidence type="ECO:0000256" key="9">
    <source>
        <dbReference type="ARBA" id="ARBA00022801"/>
    </source>
</evidence>
<dbReference type="EC" id="3.4.11.2" evidence="4"/>
<dbReference type="CDD" id="cd09602">
    <property type="entry name" value="M1_APN"/>
    <property type="match status" value="1"/>
</dbReference>
<comment type="catalytic activity">
    <reaction evidence="1">
        <text>Release of an N-terminal amino acid, Xaa-|-Yaa- from a peptide, amide or arylamide. Xaa is preferably Ala, but may be most amino acids including Pro (slow action). When a terminal hydrophobic residue is followed by a prolyl residue, the two may be released as an intact Xaa-Pro dipeptide.</text>
        <dbReference type="EC" id="3.4.11.2"/>
    </reaction>
</comment>
<evidence type="ECO:0000256" key="12">
    <source>
        <dbReference type="ARBA" id="ARBA00029811"/>
    </source>
</evidence>
<evidence type="ECO:0000259" key="14">
    <source>
        <dbReference type="Pfam" id="PF01433"/>
    </source>
</evidence>
<keyword evidence="18" id="KW-1185">Reference proteome</keyword>
<evidence type="ECO:0000256" key="4">
    <source>
        <dbReference type="ARBA" id="ARBA00012564"/>
    </source>
</evidence>
<keyword evidence="9 17" id="KW-0378">Hydrolase</keyword>
<dbReference type="Pfam" id="PF01433">
    <property type="entry name" value="Peptidase_M1"/>
    <property type="match status" value="1"/>
</dbReference>
<dbReference type="RefSeq" id="WP_179642433.1">
    <property type="nucleotide sequence ID" value="NZ_BAAAYY010000022.1"/>
</dbReference>
<dbReference type="InterPro" id="IPR001930">
    <property type="entry name" value="Peptidase_M1"/>
</dbReference>
<dbReference type="GO" id="GO:0016285">
    <property type="term" value="F:alanyl aminopeptidase activity"/>
    <property type="evidence" value="ECO:0007669"/>
    <property type="project" value="UniProtKB-EC"/>
</dbReference>
<feature type="domain" description="Peptidase M1 membrane alanine aminopeptidase" evidence="14">
    <location>
        <begin position="232"/>
        <end position="444"/>
    </location>
</feature>
<evidence type="ECO:0000313" key="18">
    <source>
        <dbReference type="Proteomes" id="UP000589036"/>
    </source>
</evidence>
<evidence type="ECO:0000256" key="11">
    <source>
        <dbReference type="ARBA" id="ARBA00023049"/>
    </source>
</evidence>
<keyword evidence="11" id="KW-0482">Metalloprotease</keyword>
<dbReference type="InterPro" id="IPR045357">
    <property type="entry name" value="Aminopeptidase_N-like_N"/>
</dbReference>
<dbReference type="GO" id="GO:0070006">
    <property type="term" value="F:metalloaminopeptidase activity"/>
    <property type="evidence" value="ECO:0007669"/>
    <property type="project" value="TreeGrafter"/>
</dbReference>
<dbReference type="InterPro" id="IPR024571">
    <property type="entry name" value="ERAP1-like_C_dom"/>
</dbReference>
<evidence type="ECO:0000256" key="7">
    <source>
        <dbReference type="ARBA" id="ARBA00022670"/>
    </source>
</evidence>
<dbReference type="GO" id="GO:0042277">
    <property type="term" value="F:peptide binding"/>
    <property type="evidence" value="ECO:0007669"/>
    <property type="project" value="TreeGrafter"/>
</dbReference>
<evidence type="ECO:0000256" key="13">
    <source>
        <dbReference type="ARBA" id="ARBA00031533"/>
    </source>
</evidence>
<evidence type="ECO:0000259" key="15">
    <source>
        <dbReference type="Pfam" id="PF11838"/>
    </source>
</evidence>
<evidence type="ECO:0000256" key="1">
    <source>
        <dbReference type="ARBA" id="ARBA00000098"/>
    </source>
</evidence>
<dbReference type="SUPFAM" id="SSF63737">
    <property type="entry name" value="Leukotriene A4 hydrolase N-terminal domain"/>
    <property type="match status" value="1"/>
</dbReference>
<dbReference type="FunFam" id="2.60.40.1730:FF:000010">
    <property type="entry name" value="Putative aminopeptidase N"/>
    <property type="match status" value="1"/>
</dbReference>
<dbReference type="PANTHER" id="PTHR11533">
    <property type="entry name" value="PROTEASE M1 ZINC METALLOPROTEASE"/>
    <property type="match status" value="1"/>
</dbReference>
<dbReference type="EMBL" id="JACCCC010000001">
    <property type="protein sequence ID" value="NYE46308.1"/>
    <property type="molecule type" value="Genomic_DNA"/>
</dbReference>
<dbReference type="SUPFAM" id="SSF55486">
    <property type="entry name" value="Metalloproteases ('zincins'), catalytic domain"/>
    <property type="match status" value="1"/>
</dbReference>
<dbReference type="PRINTS" id="PR00756">
    <property type="entry name" value="ALADIPTASE"/>
</dbReference>
<proteinExistence type="inferred from homology"/>
<accession>A0A852TQS4</accession>
<evidence type="ECO:0000259" key="16">
    <source>
        <dbReference type="Pfam" id="PF17900"/>
    </source>
</evidence>
<feature type="domain" description="Aminopeptidase N-like N-terminal" evidence="16">
    <location>
        <begin position="109"/>
        <end position="193"/>
    </location>
</feature>
<comment type="similarity">
    <text evidence="3">Belongs to the peptidase M1 family.</text>
</comment>
<dbReference type="GO" id="GO:0005737">
    <property type="term" value="C:cytoplasm"/>
    <property type="evidence" value="ECO:0007669"/>
    <property type="project" value="TreeGrafter"/>
</dbReference>
<feature type="domain" description="ERAP1-like C-terminal" evidence="15">
    <location>
        <begin position="526"/>
        <end position="835"/>
    </location>
</feature>
<keyword evidence="7" id="KW-0645">Protease</keyword>
<dbReference type="PANTHER" id="PTHR11533:SF174">
    <property type="entry name" value="PUROMYCIN-SENSITIVE AMINOPEPTIDASE-RELATED"/>
    <property type="match status" value="1"/>
</dbReference>
<evidence type="ECO:0000313" key="17">
    <source>
        <dbReference type="EMBL" id="NYE46308.1"/>
    </source>
</evidence>
<comment type="cofactor">
    <cofactor evidence="2">
        <name>Zn(2+)</name>
        <dbReference type="ChEBI" id="CHEBI:29105"/>
    </cofactor>
</comment>
<dbReference type="Pfam" id="PF17900">
    <property type="entry name" value="Peptidase_M1_N"/>
    <property type="match status" value="1"/>
</dbReference>
<gene>
    <name evidence="17" type="ORF">HDA32_001428</name>
</gene>
<sequence>MAGNLTREEARERARILDVTSYDVELDLTSGDQTFDSTTVVRFDCSEPGAGTFVDLVAAGVRSVELNGRGLDPAEVFDGERIALPELAASNELRVVADASYMRTGEGLHRFVDPVDGKTYLYSQFETSDAHRMYACFDQPDLKATFELTVLAPADYEIVSNSAPDAEREPAEDAEDSRVRWHFPATKPVSTYITALIAGPYHVVRDEHDGIPLGVYCRASLAEHLDADAIIEVTRQGFDFYHGLFGLRYPFGKYDQLFVPEFNAGAMENAGAVTFLEDYVFRSRVTDASYERRAETILHEMAHMWFGDLVTMRWWDDLWLNESFATFASVHCQAEATKWKDAWTTFANVEKAWALRQDQLPSTHPIAADIPDMQAVEVNFDGITYAKGASVLKQLVAYVGVDAFFAGVREYFKEHAWGNTELGDLLRQLERASGRDLSTWSREWLETAGVNTMRPEFEVDADGAFTSFAVLQEAAPDHPTLRSHRLAIGLYDRTEDGIVRRERVELDVSGERTEVPQLVGMARPDLVLVNDDDLTFTKIRLDEHSLATVVDGVGEIRASLPRTLAFSAAWDMTRDAEMAARDYVSLVLSGLSGVGDVSVAQTLLRQAVSALYNYADPDWRDTGLTLLAGRLQDLLTAAEPGSDLQLAYAHGFANAAVSGEHLSLLQGLLDGAITVEGLEIDTDLRWTLLRSLVVSGTAGEEEIAAELDADPTATGERSAAGCRAAIPTAEAKALAWDRIAAGEMANAEFRATLLGFTEPAHHELLRPYVDPYYALLGEVWNKWTGEFAQTFAEIAYPRHLIEEETLRRTDAYIEAEKPAPALRRLLVEGRAGVQRALSARTRDAEAAKR</sequence>
<dbReference type="Gene3D" id="1.10.390.10">
    <property type="entry name" value="Neutral Protease Domain 2"/>
    <property type="match status" value="1"/>
</dbReference>
<dbReference type="InterPro" id="IPR042097">
    <property type="entry name" value="Aminopeptidase_N-like_N_sf"/>
</dbReference>
<dbReference type="Pfam" id="PF11838">
    <property type="entry name" value="ERAP1_C"/>
    <property type="match status" value="1"/>
</dbReference>
<dbReference type="InterPro" id="IPR050344">
    <property type="entry name" value="Peptidase_M1_aminopeptidases"/>
</dbReference>
<dbReference type="InterPro" id="IPR012778">
    <property type="entry name" value="Pept_M1_aminopeptidase"/>
</dbReference>